<gene>
    <name evidence="2" type="ORF">AVEN_255089_1</name>
</gene>
<keyword evidence="1" id="KW-1133">Transmembrane helix</keyword>
<comment type="caution">
    <text evidence="2">The sequence shown here is derived from an EMBL/GenBank/DDBJ whole genome shotgun (WGS) entry which is preliminary data.</text>
</comment>
<dbReference type="AlphaFoldDB" id="A0A4Y2EDN0"/>
<evidence type="ECO:0000313" key="2">
    <source>
        <dbReference type="EMBL" id="GBM27222.1"/>
    </source>
</evidence>
<dbReference type="EMBL" id="BGPR01000579">
    <property type="protein sequence ID" value="GBM27222.1"/>
    <property type="molecule type" value="Genomic_DNA"/>
</dbReference>
<evidence type="ECO:0000256" key="1">
    <source>
        <dbReference type="SAM" id="Phobius"/>
    </source>
</evidence>
<keyword evidence="3" id="KW-1185">Reference proteome</keyword>
<evidence type="ECO:0000313" key="3">
    <source>
        <dbReference type="Proteomes" id="UP000499080"/>
    </source>
</evidence>
<dbReference type="Proteomes" id="UP000499080">
    <property type="component" value="Unassembled WGS sequence"/>
</dbReference>
<accession>A0A4Y2EDN0</accession>
<feature type="transmembrane region" description="Helical" evidence="1">
    <location>
        <begin position="43"/>
        <end position="64"/>
    </location>
</feature>
<name>A0A4Y2EDN0_ARAVE</name>
<reference evidence="2 3" key="1">
    <citation type="journal article" date="2019" name="Sci. Rep.">
        <title>Orb-weaving spider Araneus ventricosus genome elucidates the spidroin gene catalogue.</title>
        <authorList>
            <person name="Kono N."/>
            <person name="Nakamura H."/>
            <person name="Ohtoshi R."/>
            <person name="Moran D.A.P."/>
            <person name="Shinohara A."/>
            <person name="Yoshida Y."/>
            <person name="Fujiwara M."/>
            <person name="Mori M."/>
            <person name="Tomita M."/>
            <person name="Arakawa K."/>
        </authorList>
    </citation>
    <scope>NUCLEOTIDE SEQUENCE [LARGE SCALE GENOMIC DNA]</scope>
</reference>
<proteinExistence type="predicted"/>
<keyword evidence="1" id="KW-0472">Membrane</keyword>
<sequence length="137" mass="15693">MPATISIPRPPLWWSWRFTPTHTLSLPPSSFEFSTSFPSSPLFFFPPAMGFICIKALSVGCAALPRPTARHRTPTISDPVVLVDCRRERRGKYEIWEGEVRKEDIVIVTQKKFGCQIAIHVILLCSRFLHICYNYNV</sequence>
<protein>
    <submittedName>
        <fullName evidence="2">Uncharacterized protein</fullName>
    </submittedName>
</protein>
<organism evidence="2 3">
    <name type="scientific">Araneus ventricosus</name>
    <name type="common">Orbweaver spider</name>
    <name type="synonym">Epeira ventricosa</name>
    <dbReference type="NCBI Taxonomy" id="182803"/>
    <lineage>
        <taxon>Eukaryota</taxon>
        <taxon>Metazoa</taxon>
        <taxon>Ecdysozoa</taxon>
        <taxon>Arthropoda</taxon>
        <taxon>Chelicerata</taxon>
        <taxon>Arachnida</taxon>
        <taxon>Araneae</taxon>
        <taxon>Araneomorphae</taxon>
        <taxon>Entelegynae</taxon>
        <taxon>Araneoidea</taxon>
        <taxon>Araneidae</taxon>
        <taxon>Araneus</taxon>
    </lineage>
</organism>
<keyword evidence="1" id="KW-0812">Transmembrane</keyword>